<dbReference type="AlphaFoldDB" id="A0A835GWD3"/>
<reference evidence="1 2" key="1">
    <citation type="submission" date="2020-10" db="EMBL/GenBank/DDBJ databases">
        <title>The Coptis chinensis genome and diversification of protoberbering-type alkaloids.</title>
        <authorList>
            <person name="Wang B."/>
            <person name="Shu S."/>
            <person name="Song C."/>
            <person name="Liu Y."/>
        </authorList>
    </citation>
    <scope>NUCLEOTIDE SEQUENCE [LARGE SCALE GENOMIC DNA]</scope>
    <source>
        <strain evidence="1">HL-2020</strain>
        <tissue evidence="1">Leaf</tissue>
    </source>
</reference>
<dbReference type="InterPro" id="IPR008978">
    <property type="entry name" value="HSP20-like_chaperone"/>
</dbReference>
<evidence type="ECO:0000313" key="1">
    <source>
        <dbReference type="EMBL" id="KAF9587715.1"/>
    </source>
</evidence>
<gene>
    <name evidence="1" type="ORF">IFM89_004692</name>
</gene>
<evidence type="ECO:0000313" key="2">
    <source>
        <dbReference type="Proteomes" id="UP000631114"/>
    </source>
</evidence>
<dbReference type="OrthoDB" id="1211981at2759"/>
<dbReference type="Gene3D" id="2.60.40.790">
    <property type="match status" value="1"/>
</dbReference>
<feature type="non-terminal residue" evidence="1">
    <location>
        <position position="1"/>
    </location>
</feature>
<dbReference type="Proteomes" id="UP000631114">
    <property type="component" value="Unassembled WGS sequence"/>
</dbReference>
<dbReference type="CDD" id="cd00298">
    <property type="entry name" value="ACD_sHsps_p23-like"/>
    <property type="match status" value="1"/>
</dbReference>
<dbReference type="EMBL" id="JADFTS010000009">
    <property type="protein sequence ID" value="KAF9587715.1"/>
    <property type="molecule type" value="Genomic_DNA"/>
</dbReference>
<name>A0A835GWD3_9MAGN</name>
<dbReference type="InterPro" id="IPR039321">
    <property type="entry name" value="IDM2/3-like"/>
</dbReference>
<proteinExistence type="predicted"/>
<dbReference type="PANTHER" id="PTHR34661">
    <property type="entry name" value="INCREASED DNA METHYLATION 3"/>
    <property type="match status" value="1"/>
</dbReference>
<sequence length="144" mass="16155">GYPKFSKIGPSIVSWERLMDEEIKSKQKLHRFSRSILDSVCTLTPSIVYSGTTREWRIGPSIGQLDIGISDDAYFYRVSLPGVEKDAGKLSCEVERCGKINLKGFTKTGEQFVRSRLFKTKTKSLAPRGEFTISFDLPGQVDPT</sequence>
<accession>A0A835GWD3</accession>
<organism evidence="1 2">
    <name type="scientific">Coptis chinensis</name>
    <dbReference type="NCBI Taxonomy" id="261450"/>
    <lineage>
        <taxon>Eukaryota</taxon>
        <taxon>Viridiplantae</taxon>
        <taxon>Streptophyta</taxon>
        <taxon>Embryophyta</taxon>
        <taxon>Tracheophyta</taxon>
        <taxon>Spermatophyta</taxon>
        <taxon>Magnoliopsida</taxon>
        <taxon>Ranunculales</taxon>
        <taxon>Ranunculaceae</taxon>
        <taxon>Coptidoideae</taxon>
        <taxon>Coptis</taxon>
    </lineage>
</organism>
<dbReference type="PANTHER" id="PTHR34661:SF1">
    <property type="entry name" value="INCREASED DNA METHYLATION 3"/>
    <property type="match status" value="1"/>
</dbReference>
<protein>
    <submittedName>
        <fullName evidence="1">Uncharacterized protein</fullName>
    </submittedName>
</protein>
<comment type="caution">
    <text evidence="1">The sequence shown here is derived from an EMBL/GenBank/DDBJ whole genome shotgun (WGS) entry which is preliminary data.</text>
</comment>
<dbReference type="GO" id="GO:0005634">
    <property type="term" value="C:nucleus"/>
    <property type="evidence" value="ECO:0007669"/>
    <property type="project" value="TreeGrafter"/>
</dbReference>
<keyword evidence="2" id="KW-1185">Reference proteome</keyword>